<dbReference type="GO" id="GO:0006352">
    <property type="term" value="P:DNA-templated transcription initiation"/>
    <property type="evidence" value="ECO:0007669"/>
    <property type="project" value="InterPro"/>
</dbReference>
<dbReference type="PATRIC" id="fig|1036673.3.peg.1190"/>
<dbReference type="KEGG" id="pms:KNP414_01359"/>
<dbReference type="Gene3D" id="1.10.10.10">
    <property type="entry name" value="Winged helix-like DNA-binding domain superfamily/Winged helix DNA-binding domain"/>
    <property type="match status" value="1"/>
</dbReference>
<reference evidence="3" key="1">
    <citation type="submission" date="2011-06" db="EMBL/GenBank/DDBJ databases">
        <title>Complete genome sequence of Paenibacillus mucilaginosus KNP414.</title>
        <authorList>
            <person name="Wang J."/>
            <person name="Hu S."/>
            <person name="Hu X."/>
            <person name="Zhang B."/>
            <person name="Dong D."/>
            <person name="Zhang S."/>
            <person name="Zhao K."/>
            <person name="Wu D."/>
        </authorList>
    </citation>
    <scope>NUCLEOTIDE SEQUENCE [LARGE SCALE GENOMIC DNA]</scope>
    <source>
        <strain evidence="3">KNP414</strain>
    </source>
</reference>
<sequence>MASKQIAETLDMSPAAVNSALQRARETLDREKHRSDDFTLSGVEPNRELLARYVEAFE</sequence>
<evidence type="ECO:0000313" key="3">
    <source>
        <dbReference type="Proteomes" id="UP000006620"/>
    </source>
</evidence>
<dbReference type="SUPFAM" id="SSF88659">
    <property type="entry name" value="Sigma3 and sigma4 domains of RNA polymerase sigma factors"/>
    <property type="match status" value="1"/>
</dbReference>
<dbReference type="EMBL" id="CP002869">
    <property type="protein sequence ID" value="AEI39923.1"/>
    <property type="molecule type" value="Genomic_DNA"/>
</dbReference>
<dbReference type="InterPro" id="IPR013249">
    <property type="entry name" value="RNA_pol_sigma70_r4_t2"/>
</dbReference>
<reference evidence="2 3" key="2">
    <citation type="journal article" date="2013" name="Genome Announc.">
        <title>Genome Sequence of Growth-Improving Paenibacillus mucilaginosus Strain KNP414.</title>
        <authorList>
            <person name="Lu J.J."/>
            <person name="Wang J.F."/>
            <person name="Hu X.F."/>
        </authorList>
    </citation>
    <scope>NUCLEOTIDE SEQUENCE [LARGE SCALE GENOMIC DNA]</scope>
    <source>
        <strain evidence="2 3">KNP414</strain>
    </source>
</reference>
<proteinExistence type="predicted"/>
<dbReference type="InterPro" id="IPR036388">
    <property type="entry name" value="WH-like_DNA-bd_sf"/>
</dbReference>
<dbReference type="AlphaFoldDB" id="F8FJG0"/>
<dbReference type="Pfam" id="PF08281">
    <property type="entry name" value="Sigma70_r4_2"/>
    <property type="match status" value="1"/>
</dbReference>
<accession>F8FJG0</accession>
<dbReference type="InterPro" id="IPR013324">
    <property type="entry name" value="RNA_pol_sigma_r3/r4-like"/>
</dbReference>
<dbReference type="Proteomes" id="UP000006620">
    <property type="component" value="Chromosome"/>
</dbReference>
<name>F8FJG0_PAEMK</name>
<evidence type="ECO:0000259" key="1">
    <source>
        <dbReference type="Pfam" id="PF08281"/>
    </source>
</evidence>
<dbReference type="HOGENOM" id="CLU_2975052_0_0_9"/>
<protein>
    <submittedName>
        <fullName evidence="2">RNA polymerase, sigma-24 subunit, ECF subfamily</fullName>
    </submittedName>
</protein>
<organism evidence="2 3">
    <name type="scientific">Paenibacillus mucilaginosus (strain KNP414)</name>
    <dbReference type="NCBI Taxonomy" id="1036673"/>
    <lineage>
        <taxon>Bacteria</taxon>
        <taxon>Bacillati</taxon>
        <taxon>Bacillota</taxon>
        <taxon>Bacilli</taxon>
        <taxon>Bacillales</taxon>
        <taxon>Paenibacillaceae</taxon>
        <taxon>Paenibacillus</taxon>
    </lineage>
</organism>
<evidence type="ECO:0000313" key="2">
    <source>
        <dbReference type="EMBL" id="AEI39923.1"/>
    </source>
</evidence>
<dbReference type="GO" id="GO:0016987">
    <property type="term" value="F:sigma factor activity"/>
    <property type="evidence" value="ECO:0007669"/>
    <property type="project" value="InterPro"/>
</dbReference>
<dbReference type="GO" id="GO:0003677">
    <property type="term" value="F:DNA binding"/>
    <property type="evidence" value="ECO:0007669"/>
    <property type="project" value="InterPro"/>
</dbReference>
<gene>
    <name evidence="2" type="ordered locus">KNP414_01359</name>
</gene>
<feature type="domain" description="RNA polymerase sigma factor 70 region 4 type 2" evidence="1">
    <location>
        <begin position="3"/>
        <end position="28"/>
    </location>
</feature>
<dbReference type="RefSeq" id="WP_013915085.1">
    <property type="nucleotide sequence ID" value="NC_015690.1"/>
</dbReference>